<feature type="region of interest" description="Disordered" evidence="1">
    <location>
        <begin position="1"/>
        <end position="20"/>
    </location>
</feature>
<evidence type="ECO:0000313" key="3">
    <source>
        <dbReference type="EMBL" id="MFD1831479.1"/>
    </source>
</evidence>
<dbReference type="Pfam" id="PF01636">
    <property type="entry name" value="APH"/>
    <property type="match status" value="1"/>
</dbReference>
<dbReference type="RefSeq" id="WP_380901442.1">
    <property type="nucleotide sequence ID" value="NZ_JBHUFU010000010.1"/>
</dbReference>
<accession>A0ABW4PL74</accession>
<dbReference type="EMBL" id="JBHUFU010000010">
    <property type="protein sequence ID" value="MFD1831479.1"/>
    <property type="molecule type" value="Genomic_DNA"/>
</dbReference>
<dbReference type="InterPro" id="IPR011009">
    <property type="entry name" value="Kinase-like_dom_sf"/>
</dbReference>
<protein>
    <submittedName>
        <fullName evidence="3">Phosphotransferase family protein</fullName>
    </submittedName>
</protein>
<evidence type="ECO:0000256" key="1">
    <source>
        <dbReference type="SAM" id="MobiDB-lite"/>
    </source>
</evidence>
<evidence type="ECO:0000313" key="4">
    <source>
        <dbReference type="Proteomes" id="UP001597365"/>
    </source>
</evidence>
<name>A0ABW4PL74_9ACTN</name>
<evidence type="ECO:0000259" key="2">
    <source>
        <dbReference type="Pfam" id="PF01636"/>
    </source>
</evidence>
<keyword evidence="4" id="KW-1185">Reference proteome</keyword>
<dbReference type="Proteomes" id="UP001597365">
    <property type="component" value="Unassembled WGS sequence"/>
</dbReference>
<feature type="domain" description="Aminoglycoside phosphotransferase" evidence="2">
    <location>
        <begin position="88"/>
        <end position="238"/>
    </location>
</feature>
<organism evidence="3 4">
    <name type="scientific">Streptomyces desertarenae</name>
    <dbReference type="NCBI Taxonomy" id="2666184"/>
    <lineage>
        <taxon>Bacteria</taxon>
        <taxon>Bacillati</taxon>
        <taxon>Actinomycetota</taxon>
        <taxon>Actinomycetes</taxon>
        <taxon>Kitasatosporales</taxon>
        <taxon>Streptomycetaceae</taxon>
        <taxon>Streptomyces</taxon>
    </lineage>
</organism>
<comment type="caution">
    <text evidence="3">The sequence shown here is derived from an EMBL/GenBank/DDBJ whole genome shotgun (WGS) entry which is preliminary data.</text>
</comment>
<reference evidence="4" key="1">
    <citation type="journal article" date="2019" name="Int. J. Syst. Evol. Microbiol.">
        <title>The Global Catalogue of Microorganisms (GCM) 10K type strain sequencing project: providing services to taxonomists for standard genome sequencing and annotation.</title>
        <authorList>
            <consortium name="The Broad Institute Genomics Platform"/>
            <consortium name="The Broad Institute Genome Sequencing Center for Infectious Disease"/>
            <person name="Wu L."/>
            <person name="Ma J."/>
        </authorList>
    </citation>
    <scope>NUCLEOTIDE SEQUENCE [LARGE SCALE GENOMIC DNA]</scope>
    <source>
        <strain evidence="4">CGMCC 4.7455</strain>
    </source>
</reference>
<gene>
    <name evidence="3" type="ORF">ACFSJS_17720</name>
</gene>
<dbReference type="Gene3D" id="3.90.1200.10">
    <property type="match status" value="1"/>
</dbReference>
<proteinExistence type="predicted"/>
<dbReference type="SUPFAM" id="SSF56112">
    <property type="entry name" value="Protein kinase-like (PK-like)"/>
    <property type="match status" value="1"/>
</dbReference>
<sequence length="321" mass="32895">MDTPPAGHPQHPAASAFPAPGAAGPPPVVLARRADATVVRIGGTVAKAHAADCDRAALGIRLRVAAHPLLRGILLAPLPAGDGPEPLLGTCPDGRPVSRWPHGTPVDPGDPAAAPWEAAGELLARLHTVPVADLPGPLPPMRGPAGVARALAAMRREARSPAAVRAVEAAAATLPGWARGEEPPPRADALCHGDLHLGQFVRHPAPRGAWRLIDVDDLGLGDPAWDLARPAAWFAAGLLAPADFGRFLDAYRGAGGTALSGPGAEDRAASADPWPRLDAPARALTVQTAARALARAAAEGRGPDEVDRTLVDACSRIAQTR</sequence>
<dbReference type="InterPro" id="IPR002575">
    <property type="entry name" value="Aminoglycoside_PTrfase"/>
</dbReference>